<accession>A0ABM1QWH9</accession>
<dbReference type="InterPro" id="IPR056314">
    <property type="entry name" value="AP3B1/2_C"/>
</dbReference>
<dbReference type="Proteomes" id="UP000694864">
    <property type="component" value="Chromosome 14"/>
</dbReference>
<feature type="domain" description="AP-3 complex subunit beta-1/2 C-terminal" evidence="1">
    <location>
        <begin position="73"/>
        <end position="209"/>
    </location>
</feature>
<evidence type="ECO:0000313" key="2">
    <source>
        <dbReference type="Proteomes" id="UP000694864"/>
    </source>
</evidence>
<organism evidence="2 3">
    <name type="scientific">Camelina sativa</name>
    <name type="common">False flax</name>
    <name type="synonym">Myagrum sativum</name>
    <dbReference type="NCBI Taxonomy" id="90675"/>
    <lineage>
        <taxon>Eukaryota</taxon>
        <taxon>Viridiplantae</taxon>
        <taxon>Streptophyta</taxon>
        <taxon>Embryophyta</taxon>
        <taxon>Tracheophyta</taxon>
        <taxon>Spermatophyta</taxon>
        <taxon>Magnoliopsida</taxon>
        <taxon>eudicotyledons</taxon>
        <taxon>Gunneridae</taxon>
        <taxon>Pentapetalae</taxon>
        <taxon>rosids</taxon>
        <taxon>malvids</taxon>
        <taxon>Brassicales</taxon>
        <taxon>Brassicaceae</taxon>
        <taxon>Camelineae</taxon>
        <taxon>Camelina</taxon>
    </lineage>
</organism>
<dbReference type="RefSeq" id="XP_019091117.1">
    <property type="nucleotide sequence ID" value="XM_019235572.1"/>
</dbReference>
<sequence>MKVADSSEQTLVGKANASSYNNVPTLEEISCLEPRQSAKRLIQVRFHHHLLPMRLTLHYNEKKFPVKLRPDLGYLVKPFSMSIEEFLATESRLPGMFEYSRRCTFDDHVKDSRMENGKDKFLSICECITLKVLSNSNLHLVSVDLPVANTLEDATGLRLRFGSKILSSEIPLLITITVEGKCTEVLNLTVKINCEETVFGLNLLNRIANFMVEPSSSTS</sequence>
<reference evidence="2" key="1">
    <citation type="journal article" date="2014" name="Nat. Commun.">
        <title>The emerging biofuel crop Camelina sativa retains a highly undifferentiated hexaploid genome structure.</title>
        <authorList>
            <person name="Kagale S."/>
            <person name="Koh C."/>
            <person name="Nixon J."/>
            <person name="Bollina V."/>
            <person name="Clarke W.E."/>
            <person name="Tuteja R."/>
            <person name="Spillane C."/>
            <person name="Robinson S.J."/>
            <person name="Links M.G."/>
            <person name="Clarke C."/>
            <person name="Higgins E.E."/>
            <person name="Huebert T."/>
            <person name="Sharpe A.G."/>
            <person name="Parkin I.A."/>
        </authorList>
    </citation>
    <scope>NUCLEOTIDE SEQUENCE [LARGE SCALE GENOMIC DNA]</scope>
    <source>
        <strain evidence="2">cv. DH55</strain>
    </source>
</reference>
<evidence type="ECO:0000313" key="3">
    <source>
        <dbReference type="RefSeq" id="XP_019091117.1"/>
    </source>
</evidence>
<dbReference type="GeneID" id="109125150"/>
<dbReference type="Pfam" id="PF24080">
    <property type="entry name" value="AP3B1_C_2"/>
    <property type="match status" value="1"/>
</dbReference>
<proteinExistence type="predicted"/>
<gene>
    <name evidence="3" type="primary">LOC109125150</name>
</gene>
<name>A0ABM1QWH9_CAMSA</name>
<keyword evidence="2" id="KW-1185">Reference proteome</keyword>
<reference evidence="3" key="2">
    <citation type="submission" date="2025-08" db="UniProtKB">
        <authorList>
            <consortium name="RefSeq"/>
        </authorList>
    </citation>
    <scope>IDENTIFICATION</scope>
    <source>
        <tissue evidence="3">Leaf</tissue>
    </source>
</reference>
<evidence type="ECO:0000259" key="1">
    <source>
        <dbReference type="Pfam" id="PF24080"/>
    </source>
</evidence>
<protein>
    <submittedName>
        <fullName evidence="3">AP3-complex subunit beta-A-like</fullName>
    </submittedName>
</protein>